<evidence type="ECO:0000256" key="2">
    <source>
        <dbReference type="ARBA" id="ARBA00022692"/>
    </source>
</evidence>
<evidence type="ECO:0000256" key="3">
    <source>
        <dbReference type="ARBA" id="ARBA00022989"/>
    </source>
</evidence>
<keyword evidence="3 5" id="KW-1133">Transmembrane helix</keyword>
<dbReference type="VEuPathDB" id="TriTrypDB:TM35_000041900"/>
<evidence type="ECO:0000256" key="4">
    <source>
        <dbReference type="ARBA" id="ARBA00023136"/>
    </source>
</evidence>
<dbReference type="Proteomes" id="UP000192257">
    <property type="component" value="Unassembled WGS sequence"/>
</dbReference>
<feature type="transmembrane region" description="Helical" evidence="5">
    <location>
        <begin position="144"/>
        <end position="164"/>
    </location>
</feature>
<keyword evidence="2 5" id="KW-0812">Transmembrane</keyword>
<reference evidence="6 7" key="1">
    <citation type="submission" date="2017-03" db="EMBL/GenBank/DDBJ databases">
        <title>An alternative strategy for trypanosome survival in the mammalian bloodstream revealed through genome and transcriptome analysis of the ubiquitous bovine parasite Trypanosoma (Megatrypanum) theileri.</title>
        <authorList>
            <person name="Kelly S."/>
            <person name="Ivens A."/>
            <person name="Mott A."/>
            <person name="O'Neill E."/>
            <person name="Emms D."/>
            <person name="Macleod O."/>
            <person name="Voorheis P."/>
            <person name="Matthews J."/>
            <person name="Matthews K."/>
            <person name="Carrington M."/>
        </authorList>
    </citation>
    <scope>NUCLEOTIDE SEQUENCE [LARGE SCALE GENOMIC DNA]</scope>
    <source>
        <strain evidence="6">Edinburgh</strain>
    </source>
</reference>
<dbReference type="AlphaFoldDB" id="A0A1X0P4W4"/>
<feature type="transmembrane region" description="Helical" evidence="5">
    <location>
        <begin position="114"/>
        <end position="132"/>
    </location>
</feature>
<sequence>MSQSNSTQIPPNLTLSMVEAKEKELAARHEAIRQRQRQITSEVGPPPNFPPEFLCIKPQIYHNIREQIPVQHQRFMYILCTLYITTIILIIYNLVCALVNFLLGGSAMHFGLSFLYLLGIPGAFIVWYYNAYCAVLDKSYPRHLLACFGIFVGLGFDAWMAVGVPGFGGCGWIIAFGRTGKVPAFIMLLISSCLWSLHGVILFFMFVFFWRSFSRGRISRYEQTAL</sequence>
<proteinExistence type="predicted"/>
<dbReference type="EMBL" id="NBCO01000004">
    <property type="protein sequence ID" value="ORC91976.1"/>
    <property type="molecule type" value="Genomic_DNA"/>
</dbReference>
<dbReference type="RefSeq" id="XP_028886042.1">
    <property type="nucleotide sequence ID" value="XM_029022384.1"/>
</dbReference>
<dbReference type="GO" id="GO:0055038">
    <property type="term" value="C:recycling endosome membrane"/>
    <property type="evidence" value="ECO:0007669"/>
    <property type="project" value="TreeGrafter"/>
</dbReference>
<organism evidence="6 7">
    <name type="scientific">Trypanosoma theileri</name>
    <dbReference type="NCBI Taxonomy" id="67003"/>
    <lineage>
        <taxon>Eukaryota</taxon>
        <taxon>Discoba</taxon>
        <taxon>Euglenozoa</taxon>
        <taxon>Kinetoplastea</taxon>
        <taxon>Metakinetoplastina</taxon>
        <taxon>Trypanosomatida</taxon>
        <taxon>Trypanosomatidae</taxon>
        <taxon>Trypanosoma</taxon>
    </lineage>
</organism>
<evidence type="ECO:0000256" key="1">
    <source>
        <dbReference type="ARBA" id="ARBA00004141"/>
    </source>
</evidence>
<evidence type="ECO:0000313" key="7">
    <source>
        <dbReference type="Proteomes" id="UP000192257"/>
    </source>
</evidence>
<dbReference type="Pfam" id="PF04144">
    <property type="entry name" value="SCAMP"/>
    <property type="match status" value="1"/>
</dbReference>
<dbReference type="GeneID" id="39982164"/>
<evidence type="ECO:0000256" key="5">
    <source>
        <dbReference type="SAM" id="Phobius"/>
    </source>
</evidence>
<dbReference type="InterPro" id="IPR007273">
    <property type="entry name" value="SCAMP"/>
</dbReference>
<dbReference type="GO" id="GO:0015031">
    <property type="term" value="P:protein transport"/>
    <property type="evidence" value="ECO:0007669"/>
    <property type="project" value="InterPro"/>
</dbReference>
<comment type="caution">
    <text evidence="6">The sequence shown here is derived from an EMBL/GenBank/DDBJ whole genome shotgun (WGS) entry which is preliminary data.</text>
</comment>
<keyword evidence="7" id="KW-1185">Reference proteome</keyword>
<feature type="transmembrane region" description="Helical" evidence="5">
    <location>
        <begin position="184"/>
        <end position="210"/>
    </location>
</feature>
<gene>
    <name evidence="6" type="ORF">TM35_000041900</name>
</gene>
<dbReference type="PANTHER" id="PTHR10687:SF2">
    <property type="entry name" value="SECRETORY CARRIER-ASSOCIATED MEMBRANE PROTEIN"/>
    <property type="match status" value="1"/>
</dbReference>
<dbReference type="PANTHER" id="PTHR10687">
    <property type="entry name" value="SECRETORY CARRIER-ASSOCIATED MEMBRANE PROTEIN SCAMP"/>
    <property type="match status" value="1"/>
</dbReference>
<keyword evidence="4 5" id="KW-0472">Membrane</keyword>
<accession>A0A1X0P4W4</accession>
<name>A0A1X0P4W4_9TRYP</name>
<protein>
    <submittedName>
        <fullName evidence="6">Putative membrane-trafficking protein</fullName>
    </submittedName>
</protein>
<feature type="transmembrane region" description="Helical" evidence="5">
    <location>
        <begin position="75"/>
        <end position="102"/>
    </location>
</feature>
<dbReference type="OrthoDB" id="242866at2759"/>
<dbReference type="GO" id="GO:0032588">
    <property type="term" value="C:trans-Golgi network membrane"/>
    <property type="evidence" value="ECO:0007669"/>
    <property type="project" value="TreeGrafter"/>
</dbReference>
<comment type="subcellular location">
    <subcellularLocation>
        <location evidence="1">Membrane</location>
        <topology evidence="1">Multi-pass membrane protein</topology>
    </subcellularLocation>
</comment>
<evidence type="ECO:0000313" key="6">
    <source>
        <dbReference type="EMBL" id="ORC91976.1"/>
    </source>
</evidence>